<dbReference type="EMBL" id="JASCIR010000043">
    <property type="protein sequence ID" value="MDI3390255.1"/>
    <property type="molecule type" value="Genomic_DNA"/>
</dbReference>
<feature type="region of interest" description="Disordered" evidence="2">
    <location>
        <begin position="84"/>
        <end position="116"/>
    </location>
</feature>
<evidence type="ECO:0000313" key="4">
    <source>
        <dbReference type="Proteomes" id="UP001224661"/>
    </source>
</evidence>
<feature type="region of interest" description="Disordered" evidence="2">
    <location>
        <begin position="1"/>
        <end position="53"/>
    </location>
</feature>
<proteinExistence type="predicted"/>
<gene>
    <name evidence="3" type="ORF">QIS99_29285</name>
</gene>
<dbReference type="Gene3D" id="2.40.260.10">
    <property type="entry name" value="Sortase"/>
    <property type="match status" value="1"/>
</dbReference>
<keyword evidence="1" id="KW-0378">Hydrolase</keyword>
<protein>
    <submittedName>
        <fullName evidence="3">Class F sortase</fullName>
    </submittedName>
</protein>
<feature type="compositionally biased region" description="Basic and acidic residues" evidence="2">
    <location>
        <begin position="1"/>
        <end position="11"/>
    </location>
</feature>
<evidence type="ECO:0000313" key="3">
    <source>
        <dbReference type="EMBL" id="MDI3390255.1"/>
    </source>
</evidence>
<dbReference type="RefSeq" id="WP_282516737.1">
    <property type="nucleotide sequence ID" value="NZ_JASCIR010000043.1"/>
</dbReference>
<dbReference type="InterPro" id="IPR042001">
    <property type="entry name" value="Sortase_F"/>
</dbReference>
<feature type="compositionally biased region" description="Low complexity" evidence="2">
    <location>
        <begin position="89"/>
        <end position="102"/>
    </location>
</feature>
<accession>A0ABT6S0Z0</accession>
<dbReference type="InterPro" id="IPR023365">
    <property type="entry name" value="Sortase_dom-sf"/>
</dbReference>
<feature type="compositionally biased region" description="Pro residues" evidence="2">
    <location>
        <begin position="28"/>
        <end position="53"/>
    </location>
</feature>
<dbReference type="NCBIfam" id="NF033748">
    <property type="entry name" value="class_F_sortase"/>
    <property type="match status" value="1"/>
</dbReference>
<organism evidence="3 4">
    <name type="scientific">Streptomyces solicavernae</name>
    <dbReference type="NCBI Taxonomy" id="3043614"/>
    <lineage>
        <taxon>Bacteria</taxon>
        <taxon>Bacillati</taxon>
        <taxon>Actinomycetota</taxon>
        <taxon>Actinomycetes</taxon>
        <taxon>Kitasatosporales</taxon>
        <taxon>Streptomycetaceae</taxon>
        <taxon>Streptomyces</taxon>
    </lineage>
</organism>
<reference evidence="3 4" key="1">
    <citation type="submission" date="2023-05" db="EMBL/GenBank/DDBJ databases">
        <title>Draft genome sequence of Streptomyces sp. B-S-A8 isolated from a cave soil in Thailand.</title>
        <authorList>
            <person name="Chamroensaksri N."/>
            <person name="Muangham S."/>
        </authorList>
    </citation>
    <scope>NUCLEOTIDE SEQUENCE [LARGE SCALE GENOMIC DNA]</scope>
    <source>
        <strain evidence="3 4">B-S-A8</strain>
    </source>
</reference>
<dbReference type="Pfam" id="PF04203">
    <property type="entry name" value="Sortase"/>
    <property type="match status" value="1"/>
</dbReference>
<comment type="caution">
    <text evidence="3">The sequence shown here is derived from an EMBL/GenBank/DDBJ whole genome shotgun (WGS) entry which is preliminary data.</text>
</comment>
<dbReference type="CDD" id="cd05829">
    <property type="entry name" value="Sortase_F"/>
    <property type="match status" value="1"/>
</dbReference>
<keyword evidence="4" id="KW-1185">Reference proteome</keyword>
<dbReference type="SUPFAM" id="SSF63817">
    <property type="entry name" value="Sortase"/>
    <property type="match status" value="1"/>
</dbReference>
<evidence type="ECO:0000256" key="2">
    <source>
        <dbReference type="SAM" id="MobiDB-lite"/>
    </source>
</evidence>
<dbReference type="InterPro" id="IPR005754">
    <property type="entry name" value="Sortase"/>
</dbReference>
<name>A0ABT6S0Z0_9ACTN</name>
<dbReference type="Proteomes" id="UP001224661">
    <property type="component" value="Unassembled WGS sequence"/>
</dbReference>
<sequence length="264" mass="27336">MPHRTPDHPTPDHPTPGHPTPGHRNPASPSPESPNPASPNPESPNPASPNPGPCKPLRSAIAAVSVVALCSGVWLLQNGSALHPPPQPAAAESADAATGPAPRATDSAPALPAAPPTRIRIPSLRIDAPLMGLRLTPDGSLDVPPAEKRNLAGWYEAGITPGERGTSVVAGHVDNAEGPAVFYALGALRKGETVEVDRDDGRTAVFTVDAVEVYDSRNFPDDKVYGAAPRPELRVITCGGGYSKKTGYLGNVVVFAHLTGTRST</sequence>
<evidence type="ECO:0000256" key="1">
    <source>
        <dbReference type="ARBA" id="ARBA00022801"/>
    </source>
</evidence>